<dbReference type="InterPro" id="IPR011547">
    <property type="entry name" value="SLC26A/SulP_dom"/>
</dbReference>
<gene>
    <name evidence="8" type="ORF">CHLNCDRAFT_138155</name>
</gene>
<feature type="transmembrane region" description="Helical" evidence="6">
    <location>
        <begin position="124"/>
        <end position="149"/>
    </location>
</feature>
<dbReference type="OrthoDB" id="409725at2759"/>
<feature type="transmembrane region" description="Helical" evidence="6">
    <location>
        <begin position="276"/>
        <end position="293"/>
    </location>
</feature>
<keyword evidence="9" id="KW-1185">Reference proteome</keyword>
<dbReference type="PROSITE" id="PS50042">
    <property type="entry name" value="CNMP_BINDING_3"/>
    <property type="match status" value="1"/>
</dbReference>
<dbReference type="Proteomes" id="UP000008141">
    <property type="component" value="Unassembled WGS sequence"/>
</dbReference>
<feature type="region of interest" description="Disordered" evidence="5">
    <location>
        <begin position="1"/>
        <end position="76"/>
    </location>
</feature>
<dbReference type="STRING" id="554065.E1Z5E0"/>
<dbReference type="Pfam" id="PF00916">
    <property type="entry name" value="Sulfate_transp"/>
    <property type="match status" value="1"/>
</dbReference>
<dbReference type="InterPro" id="IPR000595">
    <property type="entry name" value="cNMP-bd_dom"/>
</dbReference>
<dbReference type="InterPro" id="IPR052706">
    <property type="entry name" value="Membrane-Transporter-like"/>
</dbReference>
<dbReference type="Gene3D" id="2.60.120.10">
    <property type="entry name" value="Jelly Rolls"/>
    <property type="match status" value="1"/>
</dbReference>
<evidence type="ECO:0000259" key="7">
    <source>
        <dbReference type="PROSITE" id="PS50042"/>
    </source>
</evidence>
<evidence type="ECO:0000256" key="1">
    <source>
        <dbReference type="ARBA" id="ARBA00004141"/>
    </source>
</evidence>
<dbReference type="SUPFAM" id="SSF51206">
    <property type="entry name" value="cAMP-binding domain-like"/>
    <property type="match status" value="1"/>
</dbReference>
<dbReference type="eggNOG" id="KOG0236">
    <property type="taxonomic scope" value="Eukaryota"/>
</dbReference>
<dbReference type="AlphaFoldDB" id="E1Z5E0"/>
<evidence type="ECO:0000256" key="2">
    <source>
        <dbReference type="ARBA" id="ARBA00022692"/>
    </source>
</evidence>
<keyword evidence="2 6" id="KW-0812">Transmembrane</keyword>
<feature type="transmembrane region" description="Helical" evidence="6">
    <location>
        <begin position="350"/>
        <end position="370"/>
    </location>
</feature>
<feature type="transmembrane region" description="Helical" evidence="6">
    <location>
        <begin position="214"/>
        <end position="239"/>
    </location>
</feature>
<organism evidence="9">
    <name type="scientific">Chlorella variabilis</name>
    <name type="common">Green alga</name>
    <dbReference type="NCBI Taxonomy" id="554065"/>
    <lineage>
        <taxon>Eukaryota</taxon>
        <taxon>Viridiplantae</taxon>
        <taxon>Chlorophyta</taxon>
        <taxon>core chlorophytes</taxon>
        <taxon>Trebouxiophyceae</taxon>
        <taxon>Chlorellales</taxon>
        <taxon>Chlorellaceae</taxon>
        <taxon>Chlorella clade</taxon>
        <taxon>Chlorella</taxon>
    </lineage>
</organism>
<dbReference type="PANTHER" id="PTHR43310">
    <property type="entry name" value="SULFATE TRANSPORTER YBAR-RELATED"/>
    <property type="match status" value="1"/>
</dbReference>
<dbReference type="EMBL" id="GL433836">
    <property type="protein sequence ID" value="EFN59512.1"/>
    <property type="molecule type" value="Genomic_DNA"/>
</dbReference>
<dbReference type="PANTHER" id="PTHR43310:SF2">
    <property type="entry name" value="SLC26A_SULP TRANSPORTER DOMAIN-CONTAINING PROTEIN"/>
    <property type="match status" value="1"/>
</dbReference>
<feature type="transmembrane region" description="Helical" evidence="6">
    <location>
        <begin position="251"/>
        <end position="270"/>
    </location>
</feature>
<evidence type="ECO:0000256" key="5">
    <source>
        <dbReference type="SAM" id="MobiDB-lite"/>
    </source>
</evidence>
<feature type="transmembrane region" description="Helical" evidence="6">
    <location>
        <begin position="418"/>
        <end position="440"/>
    </location>
</feature>
<keyword evidence="4 6" id="KW-0472">Membrane</keyword>
<dbReference type="GeneID" id="17358531"/>
<evidence type="ECO:0000256" key="3">
    <source>
        <dbReference type="ARBA" id="ARBA00022989"/>
    </source>
</evidence>
<feature type="transmembrane region" description="Helical" evidence="6">
    <location>
        <begin position="155"/>
        <end position="172"/>
    </location>
</feature>
<protein>
    <recommendedName>
        <fullName evidence="7">Cyclic nucleotide-binding domain-containing protein</fullName>
    </recommendedName>
</protein>
<feature type="compositionally biased region" description="Low complexity" evidence="5">
    <location>
        <begin position="34"/>
        <end position="53"/>
    </location>
</feature>
<accession>E1Z5E0</accession>
<keyword evidence="3 6" id="KW-1133">Transmembrane helix</keyword>
<name>E1Z5E0_CHLVA</name>
<dbReference type="CDD" id="cd00038">
    <property type="entry name" value="CAP_ED"/>
    <property type="match status" value="1"/>
</dbReference>
<proteinExistence type="predicted"/>
<evidence type="ECO:0000256" key="4">
    <source>
        <dbReference type="ARBA" id="ARBA00023136"/>
    </source>
</evidence>
<comment type="subcellular location">
    <subcellularLocation>
        <location evidence="1">Membrane</location>
        <topology evidence="1">Multi-pass membrane protein</topology>
    </subcellularLocation>
</comment>
<dbReference type="GO" id="GO:0016020">
    <property type="term" value="C:membrane"/>
    <property type="evidence" value="ECO:0007669"/>
    <property type="project" value="UniProtKB-SubCell"/>
</dbReference>
<feature type="transmembrane region" description="Helical" evidence="6">
    <location>
        <begin position="382"/>
        <end position="406"/>
    </location>
</feature>
<feature type="transmembrane region" description="Helical" evidence="6">
    <location>
        <begin position="89"/>
        <end position="112"/>
    </location>
</feature>
<feature type="transmembrane region" description="Helical" evidence="6">
    <location>
        <begin position="184"/>
        <end position="208"/>
    </location>
</feature>
<evidence type="ECO:0000256" key="6">
    <source>
        <dbReference type="SAM" id="Phobius"/>
    </source>
</evidence>
<dbReference type="RefSeq" id="XP_005851614.1">
    <property type="nucleotide sequence ID" value="XM_005851552.1"/>
</dbReference>
<dbReference type="OMA" id="KMYLREC"/>
<feature type="transmembrane region" description="Helical" evidence="6">
    <location>
        <begin position="478"/>
        <end position="508"/>
    </location>
</feature>
<sequence>MAPKQWPQLRGSSVSARRITHPAAPVELPTSPLARGGPASPFSSPAGPQAAAGAAGGTPAGQDALPSGPAVARKAAASEPKHAGRYTRAAVAGLVNAVIALPLQLSFAAIIFRDPFFHPMLGSLVKLVFLSSAIHQIAFVGLSSLPFAVGQVQDVGLIFISSIASSVVAQCSEAGWTAENTLATVLMAVTAATGIVGALKLAGIVQYVPLPVVGGYLCFVGYFCLAAGVSLASGVQVATLSSWAQLANADALLKLAPALAMVACIILVMHKIRSPFALPALLLAAPCVFYGVLHASGLTLQDAQEAGWVSKPQEGDGEWQFWQAWSLYNIHDFPPTNIYWRAMPGQASKLLALYFIVAFGSSMDIAAIQADSPRDLDYNSELVTVGLSNLATAAAGVGFTGSYIFSQTLFSMRMGVDTPLMGAIVTAAELAVFAVPFNVMAFLPNFYFGGLTAWIGQDILKDWLFIAAKRISAVEYALLLATFGLVMAAGLEAGIAAGIVLAALHFAYSYSRVTMTAFTVVPSRSGAGKLRTFDQRTVLDMFAARITAVSLSGYLFFGSSVKVLNNVVEIAASTLEMQPHVEPSTAQASAPVLVGKQPRAQLSGLPSEGTLAKTYDNVDKLVGSKSASGGSQLAKVAAALAESPRRVQGLDTTAARSFVTLHNKLQHMGIQASPTCFWFPTMDAGCHYCEERFLSVAVAHGLLAPPARCLSLAQVLHAHLELPRCILGEAAVDYRAAAAMLARFTRKLVLRAGDVLFSVGSPADDLFLLESGSVVCRVDFALSSVASRAQLMALPAGTQPHHAEHTIKCAPGSLVGEIDFLLQRPRSLVAVVEADGGAWVISRQAFESMAVQDPGSLVLLQSIILRTTSLTAAHALEALERSSHSQ</sequence>
<dbReference type="InParanoid" id="E1Z5E0"/>
<dbReference type="InterPro" id="IPR018490">
    <property type="entry name" value="cNMP-bd_dom_sf"/>
</dbReference>
<evidence type="ECO:0000313" key="9">
    <source>
        <dbReference type="Proteomes" id="UP000008141"/>
    </source>
</evidence>
<feature type="domain" description="Cyclic nucleotide-binding" evidence="7">
    <location>
        <begin position="750"/>
        <end position="849"/>
    </location>
</feature>
<evidence type="ECO:0000313" key="8">
    <source>
        <dbReference type="EMBL" id="EFN59512.1"/>
    </source>
</evidence>
<reference evidence="8 9" key="1">
    <citation type="journal article" date="2010" name="Plant Cell">
        <title>The Chlorella variabilis NC64A genome reveals adaptation to photosymbiosis, coevolution with viruses, and cryptic sex.</title>
        <authorList>
            <person name="Blanc G."/>
            <person name="Duncan G."/>
            <person name="Agarkova I."/>
            <person name="Borodovsky M."/>
            <person name="Gurnon J."/>
            <person name="Kuo A."/>
            <person name="Lindquist E."/>
            <person name="Lucas S."/>
            <person name="Pangilinan J."/>
            <person name="Polle J."/>
            <person name="Salamov A."/>
            <person name="Terry A."/>
            <person name="Yamada T."/>
            <person name="Dunigan D.D."/>
            <person name="Grigoriev I.V."/>
            <person name="Claverie J.M."/>
            <person name="Van Etten J.L."/>
        </authorList>
    </citation>
    <scope>NUCLEOTIDE SEQUENCE [LARGE SCALE GENOMIC DNA]</scope>
    <source>
        <strain evidence="8 9">NC64A</strain>
    </source>
</reference>
<dbReference type="InterPro" id="IPR014710">
    <property type="entry name" value="RmlC-like_jellyroll"/>
</dbReference>
<dbReference type="KEGG" id="cvr:CHLNCDRAFT_138155"/>